<dbReference type="PANTHER" id="PTHR30518">
    <property type="entry name" value="ENDOLYTIC MUREIN TRANSGLYCOSYLASE"/>
    <property type="match status" value="1"/>
</dbReference>
<comment type="catalytic activity">
    <reaction evidence="7">
        <text>a peptidoglycan chain = a peptidoglycan chain with N-acetyl-1,6-anhydromuramyl-[peptide] at the reducing end + a peptidoglycan chain with N-acetylglucosamine at the non-reducing end.</text>
        <dbReference type="EC" id="4.2.2.29"/>
    </reaction>
</comment>
<evidence type="ECO:0000256" key="7">
    <source>
        <dbReference type="HAMAP-Rule" id="MF_02065"/>
    </source>
</evidence>
<keyword evidence="6 7" id="KW-0961">Cell wall biogenesis/degradation</keyword>
<dbReference type="NCBIfam" id="TIGR00247">
    <property type="entry name" value="endolytic transglycosylase MltG"/>
    <property type="match status" value="1"/>
</dbReference>
<keyword evidence="3 7" id="KW-1133">Transmembrane helix</keyword>
<comment type="similarity">
    <text evidence="7">Belongs to the transglycosylase MltG family.</text>
</comment>
<proteinExistence type="inferred from homology"/>
<comment type="subcellular location">
    <subcellularLocation>
        <location evidence="7">Cell membrane</location>
        <topology evidence="7">Single-pass membrane protein</topology>
    </subcellularLocation>
</comment>
<name>A0ABV9XM04_9ACTN</name>
<evidence type="ECO:0000256" key="5">
    <source>
        <dbReference type="ARBA" id="ARBA00023239"/>
    </source>
</evidence>
<dbReference type="PANTHER" id="PTHR30518:SF2">
    <property type="entry name" value="ENDOLYTIC MUREIN TRANSGLYCOSYLASE"/>
    <property type="match status" value="1"/>
</dbReference>
<evidence type="ECO:0000256" key="2">
    <source>
        <dbReference type="ARBA" id="ARBA00022692"/>
    </source>
</evidence>
<dbReference type="HAMAP" id="MF_02065">
    <property type="entry name" value="MltG"/>
    <property type="match status" value="1"/>
</dbReference>
<keyword evidence="1 7" id="KW-1003">Cell membrane</keyword>
<organism evidence="8 9">
    <name type="scientific">Streptomyces coeruleoprunus</name>
    <dbReference type="NCBI Taxonomy" id="285563"/>
    <lineage>
        <taxon>Bacteria</taxon>
        <taxon>Bacillati</taxon>
        <taxon>Actinomycetota</taxon>
        <taxon>Actinomycetes</taxon>
        <taxon>Kitasatosporales</taxon>
        <taxon>Streptomycetaceae</taxon>
        <taxon>Streptomyces</taxon>
    </lineage>
</organism>
<accession>A0ABV9XM04</accession>
<evidence type="ECO:0000256" key="1">
    <source>
        <dbReference type="ARBA" id="ARBA00022475"/>
    </source>
</evidence>
<keyword evidence="5 7" id="KW-0456">Lyase</keyword>
<dbReference type="EMBL" id="JBHSJD010000020">
    <property type="protein sequence ID" value="MFC5025325.1"/>
    <property type="molecule type" value="Genomic_DNA"/>
</dbReference>
<dbReference type="Pfam" id="PF02618">
    <property type="entry name" value="YceG"/>
    <property type="match status" value="1"/>
</dbReference>
<dbReference type="InterPro" id="IPR003770">
    <property type="entry name" value="MLTG-like"/>
</dbReference>
<reference evidence="9" key="1">
    <citation type="journal article" date="2019" name="Int. J. Syst. Evol. Microbiol.">
        <title>The Global Catalogue of Microorganisms (GCM) 10K type strain sequencing project: providing services to taxonomists for standard genome sequencing and annotation.</title>
        <authorList>
            <consortium name="The Broad Institute Genomics Platform"/>
            <consortium name="The Broad Institute Genome Sequencing Center for Infectious Disease"/>
            <person name="Wu L."/>
            <person name="Ma J."/>
        </authorList>
    </citation>
    <scope>NUCLEOTIDE SEQUENCE [LARGE SCALE GENOMIC DNA]</scope>
    <source>
        <strain evidence="9">CGMCC 4.1648</strain>
    </source>
</reference>
<dbReference type="Proteomes" id="UP001595829">
    <property type="component" value="Unassembled WGS sequence"/>
</dbReference>
<sequence length="285" mass="31152">MRFTFQRKTRQAHGRPRLTGRGRLILIAGTLVVVAAGVLVPLFLMQEERPPPPRQPVRTLLIPEGWRSGQVYDAVDKALKVPPGTTRATAGAAALRLPAAAKGNPEGFLFPATYPIDAATSPKSLLRYMVTTAGRRFGTTRVIQGGQANGLSLYETVTIASIVQAEADTVEDMGKVARVIHNRMAMGMPLQMDSTLNYALDRSTLDTTHADTQLDSPYNTYARVGLPPTPIANPGEQAVQAAINPTPGDWLYFVTVKPGDTRFTESYEEQMKNVDEFNENRREAS</sequence>
<feature type="site" description="Important for catalytic activity" evidence="7">
    <location>
        <position position="166"/>
    </location>
</feature>
<evidence type="ECO:0000256" key="6">
    <source>
        <dbReference type="ARBA" id="ARBA00023316"/>
    </source>
</evidence>
<keyword evidence="2 7" id="KW-0812">Transmembrane</keyword>
<gene>
    <name evidence="7 8" type="primary">mltG</name>
    <name evidence="8" type="ORF">ACFPM3_24680</name>
</gene>
<comment type="function">
    <text evidence="7">Functions as a peptidoglycan terminase that cleaves nascent peptidoglycan strands endolytically to terminate their elongation.</text>
</comment>
<keyword evidence="9" id="KW-1185">Reference proteome</keyword>
<comment type="caution">
    <text evidence="8">The sequence shown here is derived from an EMBL/GenBank/DDBJ whole genome shotgun (WGS) entry which is preliminary data.</text>
</comment>
<dbReference type="RefSeq" id="WP_345692924.1">
    <property type="nucleotide sequence ID" value="NZ_BAABIT010000001.1"/>
</dbReference>
<dbReference type="CDD" id="cd08010">
    <property type="entry name" value="MltG_like"/>
    <property type="match status" value="1"/>
</dbReference>
<evidence type="ECO:0000313" key="9">
    <source>
        <dbReference type="Proteomes" id="UP001595829"/>
    </source>
</evidence>
<keyword evidence="4 7" id="KW-0472">Membrane</keyword>
<evidence type="ECO:0000256" key="3">
    <source>
        <dbReference type="ARBA" id="ARBA00022989"/>
    </source>
</evidence>
<dbReference type="EC" id="4.2.2.29" evidence="7"/>
<evidence type="ECO:0000256" key="4">
    <source>
        <dbReference type="ARBA" id="ARBA00023136"/>
    </source>
</evidence>
<protein>
    <recommendedName>
        <fullName evidence="7">Endolytic murein transglycosylase</fullName>
        <ecNumber evidence="7">4.2.2.29</ecNumber>
    </recommendedName>
    <alternativeName>
        <fullName evidence="7">Peptidoglycan lytic transglycosylase</fullName>
    </alternativeName>
    <alternativeName>
        <fullName evidence="7">Peptidoglycan polymerization terminase</fullName>
    </alternativeName>
</protein>
<evidence type="ECO:0000313" key="8">
    <source>
        <dbReference type="EMBL" id="MFC5025325.1"/>
    </source>
</evidence>
<feature type="transmembrane region" description="Helical" evidence="7">
    <location>
        <begin position="24"/>
        <end position="45"/>
    </location>
</feature>